<protein>
    <submittedName>
        <fullName evidence="1">11140_t:CDS:1</fullName>
    </submittedName>
</protein>
<proteinExistence type="predicted"/>
<dbReference type="Proteomes" id="UP000789702">
    <property type="component" value="Unassembled WGS sequence"/>
</dbReference>
<feature type="non-terminal residue" evidence="1">
    <location>
        <position position="120"/>
    </location>
</feature>
<reference evidence="1" key="1">
    <citation type="submission" date="2021-06" db="EMBL/GenBank/DDBJ databases">
        <authorList>
            <person name="Kallberg Y."/>
            <person name="Tangrot J."/>
            <person name="Rosling A."/>
        </authorList>
    </citation>
    <scope>NUCLEOTIDE SEQUENCE</scope>
    <source>
        <strain evidence="1">IL203A</strain>
    </source>
</reference>
<sequence>SAGVQHIALRTNDIVTSVTNLKSRGLEFLTIPATYYDDLRSRLSTSNIKILEDIDLLQKLHILIDYDEEGYLLQIFTKPLQDRPTLFIEVIQRHNHQGFGAGNFKALFEAIERDQDARGN</sequence>
<organism evidence="1 2">
    <name type="scientific">Dentiscutata heterogama</name>
    <dbReference type="NCBI Taxonomy" id="1316150"/>
    <lineage>
        <taxon>Eukaryota</taxon>
        <taxon>Fungi</taxon>
        <taxon>Fungi incertae sedis</taxon>
        <taxon>Mucoromycota</taxon>
        <taxon>Glomeromycotina</taxon>
        <taxon>Glomeromycetes</taxon>
        <taxon>Diversisporales</taxon>
        <taxon>Gigasporaceae</taxon>
        <taxon>Dentiscutata</taxon>
    </lineage>
</organism>
<accession>A0ACA9Q7E6</accession>
<gene>
    <name evidence="1" type="ORF">DHETER_LOCUS13798</name>
</gene>
<name>A0ACA9Q7E6_9GLOM</name>
<comment type="caution">
    <text evidence="1">The sequence shown here is derived from an EMBL/GenBank/DDBJ whole genome shotgun (WGS) entry which is preliminary data.</text>
</comment>
<keyword evidence="2" id="KW-1185">Reference proteome</keyword>
<feature type="non-terminal residue" evidence="1">
    <location>
        <position position="1"/>
    </location>
</feature>
<evidence type="ECO:0000313" key="2">
    <source>
        <dbReference type="Proteomes" id="UP000789702"/>
    </source>
</evidence>
<dbReference type="EMBL" id="CAJVPU010039389">
    <property type="protein sequence ID" value="CAG8736937.1"/>
    <property type="molecule type" value="Genomic_DNA"/>
</dbReference>
<evidence type="ECO:0000313" key="1">
    <source>
        <dbReference type="EMBL" id="CAG8736937.1"/>
    </source>
</evidence>